<dbReference type="EC" id="3.1.2.-" evidence="4"/>
<dbReference type="RefSeq" id="WP_045262249.1">
    <property type="nucleotide sequence ID" value="NZ_JYIV01000012.1"/>
</dbReference>
<dbReference type="NCBIfam" id="TIGR00369">
    <property type="entry name" value="unchar_dom_1"/>
    <property type="match status" value="1"/>
</dbReference>
<dbReference type="InterPro" id="IPR011973">
    <property type="entry name" value="PaaD"/>
</dbReference>
<gene>
    <name evidence="4" type="primary">paaI</name>
    <name evidence="4" type="ORF">RN51_00277</name>
</gene>
<dbReference type="InterPro" id="IPR029069">
    <property type="entry name" value="HotDog_dom_sf"/>
</dbReference>
<dbReference type="InterPro" id="IPR052723">
    <property type="entry name" value="Acyl-CoA_thioesterase_PaaI"/>
</dbReference>
<evidence type="ECO:0000313" key="4">
    <source>
        <dbReference type="EMBL" id="KJL26302.1"/>
    </source>
</evidence>
<name>A0A0F0KZI3_9MICO</name>
<protein>
    <submittedName>
        <fullName evidence="4">Acyl-coenzyme A thioesterase PaaI</fullName>
        <ecNumber evidence="4">3.1.2.-</ecNumber>
    </submittedName>
</protein>
<dbReference type="PANTHER" id="PTHR42856:SF1">
    <property type="entry name" value="ACYL-COENZYME A THIOESTERASE PAAI"/>
    <property type="match status" value="1"/>
</dbReference>
<sequence length="142" mass="15350">MTDATMQATDAVRTNRAMMERDRASASLGLVVERDDPGHAVVSMRVRDDMTNGFRITHGGFVFALADTAFAIACNEDDRVTVAAGADISFLKPTVSGQTLTATAVRRSRRGRSGIYDVTVVDEQGDAVAEFRGRSRTTSQTF</sequence>
<dbReference type="CDD" id="cd03443">
    <property type="entry name" value="PaaI_thioesterase"/>
    <property type="match status" value="1"/>
</dbReference>
<dbReference type="AlphaFoldDB" id="A0A0F0KZI3"/>
<dbReference type="Gene3D" id="3.10.129.10">
    <property type="entry name" value="Hotdog Thioesterase"/>
    <property type="match status" value="1"/>
</dbReference>
<dbReference type="GO" id="GO:0016289">
    <property type="term" value="F:acyl-CoA hydrolase activity"/>
    <property type="evidence" value="ECO:0007669"/>
    <property type="project" value="TreeGrafter"/>
</dbReference>
<dbReference type="Pfam" id="PF03061">
    <property type="entry name" value="4HBT"/>
    <property type="match status" value="1"/>
</dbReference>
<organism evidence="4 5">
    <name type="scientific">Microbacterium oxydans</name>
    <dbReference type="NCBI Taxonomy" id="82380"/>
    <lineage>
        <taxon>Bacteria</taxon>
        <taxon>Bacillati</taxon>
        <taxon>Actinomycetota</taxon>
        <taxon>Actinomycetes</taxon>
        <taxon>Micrococcales</taxon>
        <taxon>Microbacteriaceae</taxon>
        <taxon>Microbacterium</taxon>
    </lineage>
</organism>
<proteinExistence type="inferred from homology"/>
<comment type="caution">
    <text evidence="4">The sequence shown here is derived from an EMBL/GenBank/DDBJ whole genome shotgun (WGS) entry which is preliminary data.</text>
</comment>
<dbReference type="PANTHER" id="PTHR42856">
    <property type="entry name" value="ACYL-COENZYME A THIOESTERASE PAAI"/>
    <property type="match status" value="1"/>
</dbReference>
<dbReference type="OrthoDB" id="32575at2"/>
<dbReference type="PATRIC" id="fig|82380.10.peg.277"/>
<accession>A0A0F0KZI3</accession>
<evidence type="ECO:0000259" key="3">
    <source>
        <dbReference type="Pfam" id="PF03061"/>
    </source>
</evidence>
<reference evidence="4 5" key="1">
    <citation type="submission" date="2015-02" db="EMBL/GenBank/DDBJ databases">
        <title>Draft genome sequences of ten Microbacterium spp. with emphasis on heavy metal contaminated environments.</title>
        <authorList>
            <person name="Corretto E."/>
        </authorList>
    </citation>
    <scope>NUCLEOTIDE SEQUENCE [LARGE SCALE GENOMIC DNA]</scope>
    <source>
        <strain evidence="4 5">BEL163</strain>
    </source>
</reference>
<evidence type="ECO:0000313" key="5">
    <source>
        <dbReference type="Proteomes" id="UP000033725"/>
    </source>
</evidence>
<dbReference type="InterPro" id="IPR006683">
    <property type="entry name" value="Thioestr_dom"/>
</dbReference>
<dbReference type="NCBIfam" id="TIGR02286">
    <property type="entry name" value="PaaD"/>
    <property type="match status" value="1"/>
</dbReference>
<feature type="domain" description="Thioesterase" evidence="3">
    <location>
        <begin position="56"/>
        <end position="128"/>
    </location>
</feature>
<dbReference type="InterPro" id="IPR003736">
    <property type="entry name" value="PAAI_dom"/>
</dbReference>
<keyword evidence="2 4" id="KW-0378">Hydrolase</keyword>
<evidence type="ECO:0000256" key="1">
    <source>
        <dbReference type="ARBA" id="ARBA00008324"/>
    </source>
</evidence>
<dbReference type="Proteomes" id="UP000033725">
    <property type="component" value="Unassembled WGS sequence"/>
</dbReference>
<evidence type="ECO:0000256" key="2">
    <source>
        <dbReference type="ARBA" id="ARBA00022801"/>
    </source>
</evidence>
<dbReference type="SUPFAM" id="SSF54637">
    <property type="entry name" value="Thioesterase/thiol ester dehydrase-isomerase"/>
    <property type="match status" value="1"/>
</dbReference>
<comment type="similarity">
    <text evidence="1">Belongs to the thioesterase PaaI family.</text>
</comment>
<dbReference type="EMBL" id="JYIV01000012">
    <property type="protein sequence ID" value="KJL26302.1"/>
    <property type="molecule type" value="Genomic_DNA"/>
</dbReference>
<dbReference type="FunFam" id="3.10.129.10:FF:000022">
    <property type="entry name" value="Phenylacetic acid degradation protein"/>
    <property type="match status" value="1"/>
</dbReference>